<dbReference type="Pfam" id="PF07110">
    <property type="entry name" value="EthD"/>
    <property type="match status" value="1"/>
</dbReference>
<dbReference type="InterPro" id="IPR009799">
    <property type="entry name" value="EthD_dom"/>
</dbReference>
<dbReference type="NCBIfam" id="TIGR02118">
    <property type="entry name" value="EthD family reductase"/>
    <property type="match status" value="1"/>
</dbReference>
<dbReference type="EMBL" id="CAFBPW010000294">
    <property type="protein sequence ID" value="CAB5040669.1"/>
    <property type="molecule type" value="Genomic_DNA"/>
</dbReference>
<sequence length="124" mass="13979">MVKLFALLRKNPDMTTEEFITHWRDHHGPLIKNEPLLARHIVRYEQHVRHRGDALSGNEGLDGVAVQWFNSIDDFVGFMSEPAYANLIAPDEQVFLDMSAIEFIVTEEPTVVISGEVETGTSTA</sequence>
<dbReference type="EMBL" id="CAFBQW010000366">
    <property type="protein sequence ID" value="CAB5069461.1"/>
    <property type="molecule type" value="Genomic_DNA"/>
</dbReference>
<evidence type="ECO:0000313" key="3">
    <source>
        <dbReference type="EMBL" id="CAB4811460.1"/>
    </source>
</evidence>
<accession>A0A6J7SHA1</accession>
<dbReference type="Gene3D" id="3.30.70.100">
    <property type="match status" value="1"/>
</dbReference>
<dbReference type="AlphaFoldDB" id="A0A6J7SHA1"/>
<feature type="domain" description="EthD" evidence="1">
    <location>
        <begin position="11"/>
        <end position="99"/>
    </location>
</feature>
<reference evidence="5" key="1">
    <citation type="submission" date="2020-05" db="EMBL/GenBank/DDBJ databases">
        <authorList>
            <person name="Chiriac C."/>
            <person name="Salcher M."/>
            <person name="Ghai R."/>
            <person name="Kavagutti S V."/>
        </authorList>
    </citation>
    <scope>NUCLEOTIDE SEQUENCE</scope>
</reference>
<evidence type="ECO:0000313" key="4">
    <source>
        <dbReference type="EMBL" id="CAB4984360.1"/>
    </source>
</evidence>
<dbReference type="SUPFAM" id="SSF54909">
    <property type="entry name" value="Dimeric alpha+beta barrel"/>
    <property type="match status" value="1"/>
</dbReference>
<proteinExistence type="predicted"/>
<dbReference type="GO" id="GO:0016491">
    <property type="term" value="F:oxidoreductase activity"/>
    <property type="evidence" value="ECO:0007669"/>
    <property type="project" value="InterPro"/>
</dbReference>
<dbReference type="InterPro" id="IPR011008">
    <property type="entry name" value="Dimeric_a/b-barrel"/>
</dbReference>
<dbReference type="EMBL" id="CAFBOG010000109">
    <property type="protein sequence ID" value="CAB4984360.1"/>
    <property type="molecule type" value="Genomic_DNA"/>
</dbReference>
<evidence type="ECO:0000313" key="5">
    <source>
        <dbReference type="EMBL" id="CAB5040669.1"/>
    </source>
</evidence>
<protein>
    <submittedName>
        <fullName evidence="5">Unannotated protein</fullName>
    </submittedName>
</protein>
<dbReference type="EMBL" id="CAFAAQ010000107">
    <property type="protein sequence ID" value="CAB4811460.1"/>
    <property type="molecule type" value="Genomic_DNA"/>
</dbReference>
<dbReference type="EMBL" id="CAEZXS010000095">
    <property type="protein sequence ID" value="CAB4699914.1"/>
    <property type="molecule type" value="Genomic_DNA"/>
</dbReference>
<evidence type="ECO:0000259" key="1">
    <source>
        <dbReference type="Pfam" id="PF07110"/>
    </source>
</evidence>
<name>A0A6J7SHA1_9ZZZZ</name>
<gene>
    <name evidence="2" type="ORF">UFOPK2582_00894</name>
    <name evidence="3" type="ORF">UFOPK3046_01181</name>
    <name evidence="4" type="ORF">UFOPK3914_01205</name>
    <name evidence="5" type="ORF">UFOPK4173_01857</name>
    <name evidence="6" type="ORF">UFOPK4354_02122</name>
</gene>
<evidence type="ECO:0000313" key="6">
    <source>
        <dbReference type="EMBL" id="CAB5069461.1"/>
    </source>
</evidence>
<evidence type="ECO:0000313" key="2">
    <source>
        <dbReference type="EMBL" id="CAB4699914.1"/>
    </source>
</evidence>
<organism evidence="5">
    <name type="scientific">freshwater metagenome</name>
    <dbReference type="NCBI Taxonomy" id="449393"/>
    <lineage>
        <taxon>unclassified sequences</taxon>
        <taxon>metagenomes</taxon>
        <taxon>ecological metagenomes</taxon>
    </lineage>
</organism>